<reference evidence="7" key="1">
    <citation type="submission" date="2018-08" db="EMBL/GenBank/DDBJ databases">
        <title>Genome of Lactobacillus sp. HBUAS52074.</title>
        <authorList>
            <person name="Guo Z."/>
            <person name="Zhang Z.D."/>
        </authorList>
    </citation>
    <scope>NUCLEOTIDE SEQUENCE [LARGE SCALE GENOMIC DNA]</scope>
    <source>
        <strain evidence="7">HBUAS52074</strain>
    </source>
</reference>
<feature type="domain" description="LD-carboxypeptidase N-terminal" evidence="4">
    <location>
        <begin position="3"/>
        <end position="116"/>
    </location>
</feature>
<dbReference type="KEGG" id="lzh:D1B17_08465"/>
<dbReference type="Gene3D" id="3.50.30.60">
    <property type="entry name" value="LD-carboxypeptidase A C-terminal domain-like"/>
    <property type="match status" value="1"/>
</dbReference>
<evidence type="ECO:0000313" key="6">
    <source>
        <dbReference type="EMBL" id="AYE38660.1"/>
    </source>
</evidence>
<dbReference type="OrthoDB" id="9807329at2"/>
<dbReference type="RefSeq" id="WP_120142898.1">
    <property type="nucleotide sequence ID" value="NZ_CP031933.2"/>
</dbReference>
<feature type="active site" description="Nucleophile" evidence="3">
    <location>
        <position position="102"/>
    </location>
</feature>
<dbReference type="InterPro" id="IPR003507">
    <property type="entry name" value="S66_fam"/>
</dbReference>
<dbReference type="Proteomes" id="UP000267208">
    <property type="component" value="Chromosome"/>
</dbReference>
<dbReference type="SUPFAM" id="SSF141986">
    <property type="entry name" value="LD-carboxypeptidase A C-terminal domain-like"/>
    <property type="match status" value="1"/>
</dbReference>
<name>A0A386PW04_9LACO</name>
<feature type="active site" description="Charge relay system" evidence="3">
    <location>
        <position position="292"/>
    </location>
</feature>
<dbReference type="InterPro" id="IPR027461">
    <property type="entry name" value="Carboxypeptidase_A_C_sf"/>
</dbReference>
<dbReference type="InterPro" id="IPR029062">
    <property type="entry name" value="Class_I_gatase-like"/>
</dbReference>
<feature type="domain" description="LD-carboxypeptidase C-terminal" evidence="5">
    <location>
        <begin position="192"/>
        <end position="306"/>
    </location>
</feature>
<protein>
    <submittedName>
        <fullName evidence="6">LD-carboxypeptidase</fullName>
    </submittedName>
</protein>
<comment type="similarity">
    <text evidence="1">Belongs to the peptidase S66 family.</text>
</comment>
<dbReference type="Pfam" id="PF17676">
    <property type="entry name" value="Peptidase_S66C"/>
    <property type="match status" value="1"/>
</dbReference>
<evidence type="ECO:0000259" key="5">
    <source>
        <dbReference type="Pfam" id="PF17676"/>
    </source>
</evidence>
<dbReference type="PANTHER" id="PTHR30237">
    <property type="entry name" value="MURAMOYLTETRAPEPTIDE CARBOXYPEPTIDASE"/>
    <property type="match status" value="1"/>
</dbReference>
<keyword evidence="6" id="KW-0645">Protease</keyword>
<dbReference type="AlphaFoldDB" id="A0A386PW04"/>
<sequence>MKIGFFSSSTPITAISPERFARAKKFLKSKGCTLVAGDLTGRKDCYRAGSIKQRATEINQLIHDETIDVLMATIGGLNTNSILKYIDFDYLQAHPKIIVGYSDTTAFLLAVYTQAPACRVLYGPALVASFGEFSPLVDYTWTSFEQIIDNPTNITMTAPQFWTDEQLNWDNFTQPKKLISNHWGYTQASTLEGKIVGGNLDTMSGIIGSKYFPKFSANDLLLIEDAEKDAAIVEKNFAMLDNLGVFDQVKGIILGKHASFDDLKTQRRPIDILLGILGPRPIPVIYDYDSCHTVPMMTTPLGSYAKFNAKTMQVSFSKYSI</sequence>
<proteinExistence type="inferred from homology"/>
<evidence type="ECO:0000313" key="7">
    <source>
        <dbReference type="Proteomes" id="UP000267208"/>
    </source>
</evidence>
<dbReference type="PIRSF" id="PIRSF028757">
    <property type="entry name" value="LD-carboxypeptidase"/>
    <property type="match status" value="1"/>
</dbReference>
<dbReference type="InterPro" id="IPR040921">
    <property type="entry name" value="Peptidase_S66C"/>
</dbReference>
<evidence type="ECO:0000256" key="1">
    <source>
        <dbReference type="ARBA" id="ARBA00010233"/>
    </source>
</evidence>
<dbReference type="InterPro" id="IPR040449">
    <property type="entry name" value="Peptidase_S66_N"/>
</dbReference>
<dbReference type="CDD" id="cd07062">
    <property type="entry name" value="Peptidase_S66_mccF_like"/>
    <property type="match status" value="1"/>
</dbReference>
<accession>A0A386PW04</accession>
<dbReference type="PANTHER" id="PTHR30237:SF5">
    <property type="entry name" value="CARBOXYPEPTIDASE VC_A0337-RELATED"/>
    <property type="match status" value="1"/>
</dbReference>
<organism evidence="6 7">
    <name type="scientific">Companilactobacillus zhachilii</name>
    <dbReference type="NCBI Taxonomy" id="2304606"/>
    <lineage>
        <taxon>Bacteria</taxon>
        <taxon>Bacillati</taxon>
        <taxon>Bacillota</taxon>
        <taxon>Bacilli</taxon>
        <taxon>Lactobacillales</taxon>
        <taxon>Lactobacillaceae</taxon>
        <taxon>Companilactobacillus</taxon>
    </lineage>
</organism>
<gene>
    <name evidence="6" type="ORF">D1B17_08465</name>
</gene>
<evidence type="ECO:0000256" key="3">
    <source>
        <dbReference type="PIRSR" id="PIRSR028757-1"/>
    </source>
</evidence>
<keyword evidence="2" id="KW-0378">Hydrolase</keyword>
<evidence type="ECO:0000259" key="4">
    <source>
        <dbReference type="Pfam" id="PF02016"/>
    </source>
</evidence>
<dbReference type="SUPFAM" id="SSF52317">
    <property type="entry name" value="Class I glutamine amidotransferase-like"/>
    <property type="match status" value="1"/>
</dbReference>
<keyword evidence="6" id="KW-0121">Carboxypeptidase</keyword>
<feature type="active site" description="Charge relay system" evidence="3">
    <location>
        <position position="224"/>
    </location>
</feature>
<dbReference type="Gene3D" id="3.40.50.10740">
    <property type="entry name" value="Class I glutamine amidotransferase-like"/>
    <property type="match status" value="1"/>
</dbReference>
<dbReference type="InterPro" id="IPR027478">
    <property type="entry name" value="LdcA_N"/>
</dbReference>
<dbReference type="EMBL" id="CP031933">
    <property type="protein sequence ID" value="AYE38660.1"/>
    <property type="molecule type" value="Genomic_DNA"/>
</dbReference>
<dbReference type="Pfam" id="PF02016">
    <property type="entry name" value="Peptidase_S66"/>
    <property type="match status" value="1"/>
</dbReference>
<keyword evidence="7" id="KW-1185">Reference proteome</keyword>
<dbReference type="GO" id="GO:0004180">
    <property type="term" value="F:carboxypeptidase activity"/>
    <property type="evidence" value="ECO:0007669"/>
    <property type="project" value="UniProtKB-KW"/>
</dbReference>
<evidence type="ECO:0000256" key="2">
    <source>
        <dbReference type="ARBA" id="ARBA00022801"/>
    </source>
</evidence>